<evidence type="ECO:0000256" key="2">
    <source>
        <dbReference type="SAM" id="MobiDB-lite"/>
    </source>
</evidence>
<dbReference type="InterPro" id="IPR010565">
    <property type="entry name" value="Muskelin_N"/>
</dbReference>
<feature type="domain" description="Muskelin N-terminal" evidence="3">
    <location>
        <begin position="22"/>
        <end position="73"/>
    </location>
</feature>
<dbReference type="OrthoDB" id="10052615at2759"/>
<dbReference type="PANTHER" id="PTHR15526">
    <property type="entry name" value="MUSKELIN"/>
    <property type="match status" value="1"/>
</dbReference>
<dbReference type="InterPro" id="IPR052456">
    <property type="entry name" value="CTLH_complex_component"/>
</dbReference>
<organism evidence="4 5">
    <name type="scientific">Sphaeroforma arctica JP610</name>
    <dbReference type="NCBI Taxonomy" id="667725"/>
    <lineage>
        <taxon>Eukaryota</taxon>
        <taxon>Ichthyosporea</taxon>
        <taxon>Ichthyophonida</taxon>
        <taxon>Sphaeroforma</taxon>
    </lineage>
</organism>
<evidence type="ECO:0000259" key="3">
    <source>
        <dbReference type="Pfam" id="PF06588"/>
    </source>
</evidence>
<dbReference type="STRING" id="667725.A0A0L0G2M3"/>
<evidence type="ECO:0000313" key="4">
    <source>
        <dbReference type="EMBL" id="KNC83387.1"/>
    </source>
</evidence>
<keyword evidence="5" id="KW-1185">Reference proteome</keyword>
<dbReference type="Pfam" id="PF06588">
    <property type="entry name" value="Muskelin_N"/>
    <property type="match status" value="1"/>
</dbReference>
<protein>
    <recommendedName>
        <fullName evidence="3">Muskelin N-terminal domain-containing protein</fullName>
    </recommendedName>
</protein>
<dbReference type="Proteomes" id="UP000054560">
    <property type="component" value="Unassembled WGS sequence"/>
</dbReference>
<dbReference type="GeneID" id="25904857"/>
<reference evidence="4 5" key="1">
    <citation type="submission" date="2011-02" db="EMBL/GenBank/DDBJ databases">
        <title>The Genome Sequence of Sphaeroforma arctica JP610.</title>
        <authorList>
            <consortium name="The Broad Institute Genome Sequencing Platform"/>
            <person name="Russ C."/>
            <person name="Cuomo C."/>
            <person name="Young S.K."/>
            <person name="Zeng Q."/>
            <person name="Gargeya S."/>
            <person name="Alvarado L."/>
            <person name="Berlin A."/>
            <person name="Chapman S.B."/>
            <person name="Chen Z."/>
            <person name="Freedman E."/>
            <person name="Gellesch M."/>
            <person name="Goldberg J."/>
            <person name="Griggs A."/>
            <person name="Gujja S."/>
            <person name="Heilman E."/>
            <person name="Heiman D."/>
            <person name="Howarth C."/>
            <person name="Mehta T."/>
            <person name="Neiman D."/>
            <person name="Pearson M."/>
            <person name="Roberts A."/>
            <person name="Saif S."/>
            <person name="Shea T."/>
            <person name="Shenoy N."/>
            <person name="Sisk P."/>
            <person name="Stolte C."/>
            <person name="Sykes S."/>
            <person name="White J."/>
            <person name="Yandava C."/>
            <person name="Burger G."/>
            <person name="Gray M.W."/>
            <person name="Holland P.W.H."/>
            <person name="King N."/>
            <person name="Lang F.B.F."/>
            <person name="Roger A.J."/>
            <person name="Ruiz-Trillo I."/>
            <person name="Haas B."/>
            <person name="Nusbaum C."/>
            <person name="Birren B."/>
        </authorList>
    </citation>
    <scope>NUCLEOTIDE SEQUENCE [LARGE SCALE GENOMIC DNA]</scope>
    <source>
        <strain evidence="4 5">JP610</strain>
    </source>
</reference>
<accession>A0A0L0G2M3</accession>
<dbReference type="PANTHER" id="PTHR15526:SF5">
    <property type="entry name" value="MUSKELIN"/>
    <property type="match status" value="1"/>
</dbReference>
<feature type="region of interest" description="Disordered" evidence="2">
    <location>
        <begin position="37"/>
        <end position="58"/>
    </location>
</feature>
<evidence type="ECO:0000256" key="1">
    <source>
        <dbReference type="ARBA" id="ARBA00022737"/>
    </source>
</evidence>
<proteinExistence type="predicted"/>
<evidence type="ECO:0000313" key="5">
    <source>
        <dbReference type="Proteomes" id="UP000054560"/>
    </source>
</evidence>
<keyword evidence="1" id="KW-0677">Repeat</keyword>
<dbReference type="GO" id="GO:0005737">
    <property type="term" value="C:cytoplasm"/>
    <property type="evidence" value="ECO:0007669"/>
    <property type="project" value="TreeGrafter"/>
</dbReference>
<feature type="region of interest" description="Disordered" evidence="2">
    <location>
        <begin position="1"/>
        <end position="20"/>
    </location>
</feature>
<dbReference type="AlphaFoldDB" id="A0A0L0G2M3"/>
<sequence>MKMAASSVSKGKQPAEKSPELTVVGYDIASHSGFSANFRPENMMVNNPTDQASRWSTGSNNREQYICVKLQVSGSSATIPYIY</sequence>
<dbReference type="RefSeq" id="XP_014157289.1">
    <property type="nucleotide sequence ID" value="XM_014301814.1"/>
</dbReference>
<feature type="compositionally biased region" description="Polar residues" evidence="2">
    <location>
        <begin position="1"/>
        <end position="10"/>
    </location>
</feature>
<gene>
    <name evidence="4" type="ORF">SARC_04353</name>
</gene>
<name>A0A0L0G2M3_9EUKA</name>
<feature type="compositionally biased region" description="Polar residues" evidence="2">
    <location>
        <begin position="44"/>
        <end position="58"/>
    </location>
</feature>
<dbReference type="Gene3D" id="2.60.120.260">
    <property type="entry name" value="Galactose-binding domain-like"/>
    <property type="match status" value="1"/>
</dbReference>
<dbReference type="EMBL" id="KQ241837">
    <property type="protein sequence ID" value="KNC83387.1"/>
    <property type="molecule type" value="Genomic_DNA"/>
</dbReference>